<gene>
    <name evidence="2" type="ORF">Tco_0859374</name>
</gene>
<organism evidence="2 3">
    <name type="scientific">Tanacetum coccineum</name>
    <dbReference type="NCBI Taxonomy" id="301880"/>
    <lineage>
        <taxon>Eukaryota</taxon>
        <taxon>Viridiplantae</taxon>
        <taxon>Streptophyta</taxon>
        <taxon>Embryophyta</taxon>
        <taxon>Tracheophyta</taxon>
        <taxon>Spermatophyta</taxon>
        <taxon>Magnoliopsida</taxon>
        <taxon>eudicotyledons</taxon>
        <taxon>Gunneridae</taxon>
        <taxon>Pentapetalae</taxon>
        <taxon>asterids</taxon>
        <taxon>campanulids</taxon>
        <taxon>Asterales</taxon>
        <taxon>Asteraceae</taxon>
        <taxon>Asteroideae</taxon>
        <taxon>Anthemideae</taxon>
        <taxon>Anthemidinae</taxon>
        <taxon>Tanacetum</taxon>
    </lineage>
</organism>
<feature type="domain" description="GAG-pre-integrase" evidence="1">
    <location>
        <begin position="58"/>
        <end position="100"/>
    </location>
</feature>
<dbReference type="Proteomes" id="UP001151760">
    <property type="component" value="Unassembled WGS sequence"/>
</dbReference>
<comment type="caution">
    <text evidence="2">The sequence shown here is derived from an EMBL/GenBank/DDBJ whole genome shotgun (WGS) entry which is preliminary data.</text>
</comment>
<keyword evidence="3" id="KW-1185">Reference proteome</keyword>
<accession>A0ABQ5BE11</accession>
<sequence>MSRRKSKARKGIGLLSLTLTLRTWKLRKVAITSSKIVEIKILSMEDDDVAWLNIVSDNIGSAFMSTSKLNDSILWHARLGHVHFKRMQDMSKDGLIPAFDMILISPYTKSEVLVNGTEDIGSSVVPEEVDLTKKFLSSRFSMEDMREADVILGIRIKHESNETTISYSHYIEKIEYSRVIGCLIYVMTFTRPDIAFVVGKLSSLIYTGYPSVLEGYTDASWISNTEDIMHVSC</sequence>
<proteinExistence type="predicted"/>
<reference evidence="2" key="1">
    <citation type="journal article" date="2022" name="Int. J. Mol. Sci.">
        <title>Draft Genome of Tanacetum Coccineum: Genomic Comparison of Closely Related Tanacetum-Family Plants.</title>
        <authorList>
            <person name="Yamashiro T."/>
            <person name="Shiraishi A."/>
            <person name="Nakayama K."/>
            <person name="Satake H."/>
        </authorList>
    </citation>
    <scope>NUCLEOTIDE SEQUENCE</scope>
</reference>
<dbReference type="Pfam" id="PF13976">
    <property type="entry name" value="gag_pre-integrs"/>
    <property type="match status" value="1"/>
</dbReference>
<dbReference type="InterPro" id="IPR025724">
    <property type="entry name" value="GAG-pre-integrase_dom"/>
</dbReference>
<evidence type="ECO:0000313" key="2">
    <source>
        <dbReference type="EMBL" id="GJT12332.1"/>
    </source>
</evidence>
<evidence type="ECO:0000313" key="3">
    <source>
        <dbReference type="Proteomes" id="UP001151760"/>
    </source>
</evidence>
<dbReference type="EMBL" id="BQNB010013139">
    <property type="protein sequence ID" value="GJT12332.1"/>
    <property type="molecule type" value="Genomic_DNA"/>
</dbReference>
<reference evidence="2" key="2">
    <citation type="submission" date="2022-01" db="EMBL/GenBank/DDBJ databases">
        <authorList>
            <person name="Yamashiro T."/>
            <person name="Shiraishi A."/>
            <person name="Satake H."/>
            <person name="Nakayama K."/>
        </authorList>
    </citation>
    <scope>NUCLEOTIDE SEQUENCE</scope>
</reference>
<evidence type="ECO:0000259" key="1">
    <source>
        <dbReference type="Pfam" id="PF13976"/>
    </source>
</evidence>
<name>A0ABQ5BE11_9ASTR</name>
<protein>
    <submittedName>
        <fullName evidence="2">Zinc finger, CCHC-type containing protein</fullName>
    </submittedName>
</protein>